<comment type="caution">
    <text evidence="2">The sequence shown here is derived from an EMBL/GenBank/DDBJ whole genome shotgun (WGS) entry which is preliminary data.</text>
</comment>
<sequence>MKKLFFSIIAVTALTLTGCGNKAKNNANAPAGNTNETEVVDASTLSAEARESMDAVTKELTNVLNTNNTEALPTALANIAATYKAFVNAGQLENAKTYGALIKNFVNQNVEKIKKLAPNNATINNLLTNINNLPTATATTLEEAKNAVSNDIVNLASDGVRKAAGAGVSAEEAAEAIKSMPAAVATETAGNAIQNAKEAVDEAANKVTDDAKRKANDAAKQMEQKVDEAKQKANKAGEKAKAEAGKAIDNAAAKAKKGLGL</sequence>
<evidence type="ECO:0008006" key="4">
    <source>
        <dbReference type="Google" id="ProtNLM"/>
    </source>
</evidence>
<organism evidence="2 3">
    <name type="scientific">Hallella colorans</name>
    <dbReference type="NCBI Taxonomy" id="1703337"/>
    <lineage>
        <taxon>Bacteria</taxon>
        <taxon>Pseudomonadati</taxon>
        <taxon>Bacteroidota</taxon>
        <taxon>Bacteroidia</taxon>
        <taxon>Bacteroidales</taxon>
        <taxon>Prevotellaceae</taxon>
        <taxon>Hallella</taxon>
    </lineage>
</organism>
<dbReference type="PROSITE" id="PS51257">
    <property type="entry name" value="PROKAR_LIPOPROTEIN"/>
    <property type="match status" value="1"/>
</dbReference>
<feature type="region of interest" description="Disordered" evidence="1">
    <location>
        <begin position="212"/>
        <end position="248"/>
    </location>
</feature>
<name>A0A2U0U791_9BACT</name>
<keyword evidence="3" id="KW-1185">Reference proteome</keyword>
<feature type="compositionally biased region" description="Basic and acidic residues" evidence="1">
    <location>
        <begin position="212"/>
        <end position="246"/>
    </location>
</feature>
<protein>
    <recommendedName>
        <fullName evidence="4">Lipoprotein</fullName>
    </recommendedName>
</protein>
<dbReference type="EMBL" id="QENY01000011">
    <property type="protein sequence ID" value="PVX53525.1"/>
    <property type="molecule type" value="Genomic_DNA"/>
</dbReference>
<evidence type="ECO:0000313" key="3">
    <source>
        <dbReference type="Proteomes" id="UP000245870"/>
    </source>
</evidence>
<gene>
    <name evidence="2" type="ORF">C7379_11139</name>
</gene>
<accession>A0A2U0U791</accession>
<dbReference type="Proteomes" id="UP000245870">
    <property type="component" value="Unassembled WGS sequence"/>
</dbReference>
<dbReference type="AlphaFoldDB" id="A0A2U0U791"/>
<reference evidence="2 3" key="1">
    <citation type="submission" date="2018-05" db="EMBL/GenBank/DDBJ databases">
        <title>Genomic Encyclopedia of Type Strains, Phase IV (KMG-IV): sequencing the most valuable type-strain genomes for metagenomic binning, comparative biology and taxonomic classification.</title>
        <authorList>
            <person name="Goeker M."/>
        </authorList>
    </citation>
    <scope>NUCLEOTIDE SEQUENCE [LARGE SCALE GENOMIC DNA]</scope>
    <source>
        <strain evidence="2 3">DSM 100333</strain>
    </source>
</reference>
<evidence type="ECO:0000313" key="2">
    <source>
        <dbReference type="EMBL" id="PVX53525.1"/>
    </source>
</evidence>
<evidence type="ECO:0000256" key="1">
    <source>
        <dbReference type="SAM" id="MobiDB-lite"/>
    </source>
</evidence>
<proteinExistence type="predicted"/>
<dbReference type="RefSeq" id="WP_116616610.1">
    <property type="nucleotide sequence ID" value="NZ_QENY01000011.1"/>
</dbReference>